<evidence type="ECO:0000313" key="8">
    <source>
        <dbReference type="Proteomes" id="UP001205080"/>
    </source>
</evidence>
<protein>
    <submittedName>
        <fullName evidence="7">M20/M25/M40 family metallo-hydrolase</fullName>
    </submittedName>
</protein>
<evidence type="ECO:0000256" key="4">
    <source>
        <dbReference type="ARBA" id="ARBA00022801"/>
    </source>
</evidence>
<dbReference type="InterPro" id="IPR050072">
    <property type="entry name" value="Peptidase_M20A"/>
</dbReference>
<evidence type="ECO:0000313" key="7">
    <source>
        <dbReference type="EMBL" id="MCQ4614067.1"/>
    </source>
</evidence>
<dbReference type="GO" id="GO:0016787">
    <property type="term" value="F:hydrolase activity"/>
    <property type="evidence" value="ECO:0007669"/>
    <property type="project" value="UniProtKB-KW"/>
</dbReference>
<dbReference type="InterPro" id="IPR002933">
    <property type="entry name" value="Peptidase_M20"/>
</dbReference>
<evidence type="ECO:0000256" key="5">
    <source>
        <dbReference type="ARBA" id="ARBA00022833"/>
    </source>
</evidence>
<gene>
    <name evidence="7" type="ORF">KBX22_04835</name>
</gene>
<organism evidence="7 8">
    <name type="scientific">Corynebacterium pseudogenitalium</name>
    <dbReference type="NCBI Taxonomy" id="38303"/>
    <lineage>
        <taxon>Bacteria</taxon>
        <taxon>Bacillati</taxon>
        <taxon>Actinomycetota</taxon>
        <taxon>Actinomycetes</taxon>
        <taxon>Mycobacteriales</taxon>
        <taxon>Corynebacteriaceae</taxon>
        <taxon>Corynebacterium</taxon>
    </lineage>
</organism>
<dbReference type="Pfam" id="PF07687">
    <property type="entry name" value="M20_dimer"/>
    <property type="match status" value="1"/>
</dbReference>
<dbReference type="RefSeq" id="WP_256000606.1">
    <property type="nucleotide sequence ID" value="NZ_JAGPYW010000004.1"/>
</dbReference>
<comment type="caution">
    <text evidence="7">The sequence shown here is derived from an EMBL/GenBank/DDBJ whole genome shotgun (WGS) entry which is preliminary data.</text>
</comment>
<evidence type="ECO:0000256" key="1">
    <source>
        <dbReference type="ARBA" id="ARBA00001947"/>
    </source>
</evidence>
<evidence type="ECO:0000256" key="2">
    <source>
        <dbReference type="ARBA" id="ARBA00006247"/>
    </source>
</evidence>
<evidence type="ECO:0000256" key="3">
    <source>
        <dbReference type="ARBA" id="ARBA00022723"/>
    </source>
</evidence>
<comment type="cofactor">
    <cofactor evidence="1">
        <name>Zn(2+)</name>
        <dbReference type="ChEBI" id="CHEBI:29105"/>
    </cofactor>
</comment>
<dbReference type="Proteomes" id="UP001205080">
    <property type="component" value="Unassembled WGS sequence"/>
</dbReference>
<dbReference type="InterPro" id="IPR036264">
    <property type="entry name" value="Bact_exopeptidase_dim_dom"/>
</dbReference>
<sequence>MNLHSATVDLLRTLIQNTCVNDLSPTSGGEYRNAATLESFFDGAPVRVQKYEPADGRVSIAFTVEGTDPSAEPLTLLGHTDVVPVDKERWTKDPFGAEIIDGRLYGRGATDMLYITAAMAAATRDVALSGKRPRGTLTFVGVADEEARGGLGAGYLSQLDPEPFSWKNCLSEESGSHLPVRDGSDAIVVVIGEKGAAQRRFVVRGDAGHGSAPHGRDMAVTKIGEVARRIASVQPSVTTEQPWPDYIRAWKFDPETEAALLRGEGYEALGDLARYSHAMSHLSIAPTVLRAGEAINVLPSMAYMELDIRPLPGQSQEWIDEQLREALGDLASEVEIQHLITEDATISPTDSPLYQAICETYAEFFPDAVVVPTIAAGGSDLRFARRKGGVGYGFAMHARERHLGQVLDLLHGHDEYVDIGDVHLTVDAYRSLIRRFLGA</sequence>
<dbReference type="GO" id="GO:0046872">
    <property type="term" value="F:metal ion binding"/>
    <property type="evidence" value="ECO:0007669"/>
    <property type="project" value="UniProtKB-KW"/>
</dbReference>
<dbReference type="SUPFAM" id="SSF55031">
    <property type="entry name" value="Bacterial exopeptidase dimerisation domain"/>
    <property type="match status" value="1"/>
</dbReference>
<keyword evidence="4" id="KW-0378">Hydrolase</keyword>
<keyword evidence="3" id="KW-0479">Metal-binding</keyword>
<reference evidence="7 8" key="1">
    <citation type="submission" date="2021-04" db="EMBL/GenBank/DDBJ databases">
        <title>Corynebacterium genitalium sp. nov. and Corynebacterium genitalium sp. nov., two new species of the genus Corynebacterium.</title>
        <authorList>
            <person name="Jaen-Luchoro D."/>
            <person name="Pinyeiro-Iglesias B."/>
            <person name="Al-Shaer S."/>
            <person name="Karlsson R."/>
            <person name="Gonzales-Siles L."/>
            <person name="Cardew S."/>
            <person name="Jensie-Markopolous S."/>
            <person name="Ohlen M."/>
            <person name="Inganas E."/>
            <person name="Moore E.R.B."/>
        </authorList>
    </citation>
    <scope>NUCLEOTIDE SEQUENCE [LARGE SCALE GENOMIC DNA]</scope>
    <source>
        <strain evidence="7 8">CCUG 55013</strain>
    </source>
</reference>
<keyword evidence="5" id="KW-0862">Zinc</keyword>
<dbReference type="EMBL" id="JAGPYW010000004">
    <property type="protein sequence ID" value="MCQ4614067.1"/>
    <property type="molecule type" value="Genomic_DNA"/>
</dbReference>
<evidence type="ECO:0000259" key="6">
    <source>
        <dbReference type="Pfam" id="PF07687"/>
    </source>
</evidence>
<comment type="similarity">
    <text evidence="2">Belongs to the peptidase M20A family.</text>
</comment>
<dbReference type="InterPro" id="IPR011650">
    <property type="entry name" value="Peptidase_M20_dimer"/>
</dbReference>
<dbReference type="PANTHER" id="PTHR43808">
    <property type="entry name" value="ACETYLORNITHINE DEACETYLASE"/>
    <property type="match status" value="1"/>
</dbReference>
<feature type="domain" description="Peptidase M20 dimerisation" evidence="6">
    <location>
        <begin position="191"/>
        <end position="333"/>
    </location>
</feature>
<dbReference type="Gene3D" id="3.40.630.10">
    <property type="entry name" value="Zn peptidases"/>
    <property type="match status" value="1"/>
</dbReference>
<dbReference type="Gene3D" id="3.30.70.360">
    <property type="match status" value="1"/>
</dbReference>
<dbReference type="Gene3D" id="1.10.150.900">
    <property type="match status" value="1"/>
</dbReference>
<accession>A0ABD4TNY7</accession>
<dbReference type="PANTHER" id="PTHR43808:SF8">
    <property type="entry name" value="PEPTIDASE M20 DIMERISATION DOMAIN-CONTAINING PROTEIN"/>
    <property type="match status" value="1"/>
</dbReference>
<name>A0ABD4TNY7_9CORY</name>
<dbReference type="AlphaFoldDB" id="A0ABD4TNY7"/>
<dbReference type="Pfam" id="PF01546">
    <property type="entry name" value="Peptidase_M20"/>
    <property type="match status" value="1"/>
</dbReference>
<dbReference type="SUPFAM" id="SSF53187">
    <property type="entry name" value="Zn-dependent exopeptidases"/>
    <property type="match status" value="1"/>
</dbReference>
<proteinExistence type="inferred from homology"/>